<dbReference type="EMBL" id="JAGMUV010000001">
    <property type="protein sequence ID" value="KAH7176099.1"/>
    <property type="molecule type" value="Genomic_DNA"/>
</dbReference>
<reference evidence="1" key="1">
    <citation type="journal article" date="2021" name="Nat. Commun.">
        <title>Genetic determinants of endophytism in the Arabidopsis root mycobiome.</title>
        <authorList>
            <person name="Mesny F."/>
            <person name="Miyauchi S."/>
            <person name="Thiergart T."/>
            <person name="Pickel B."/>
            <person name="Atanasova L."/>
            <person name="Karlsson M."/>
            <person name="Huettel B."/>
            <person name="Barry K.W."/>
            <person name="Haridas S."/>
            <person name="Chen C."/>
            <person name="Bauer D."/>
            <person name="Andreopoulos W."/>
            <person name="Pangilinan J."/>
            <person name="LaButti K."/>
            <person name="Riley R."/>
            <person name="Lipzen A."/>
            <person name="Clum A."/>
            <person name="Drula E."/>
            <person name="Henrissat B."/>
            <person name="Kohler A."/>
            <person name="Grigoriev I.V."/>
            <person name="Martin F.M."/>
            <person name="Hacquard S."/>
        </authorList>
    </citation>
    <scope>NUCLEOTIDE SEQUENCE</scope>
    <source>
        <strain evidence="1">MPI-CAGE-AT-0147</strain>
    </source>
</reference>
<evidence type="ECO:0008006" key="3">
    <source>
        <dbReference type="Google" id="ProtNLM"/>
    </source>
</evidence>
<dbReference type="InterPro" id="IPR029058">
    <property type="entry name" value="AB_hydrolase_fold"/>
</dbReference>
<evidence type="ECO:0000313" key="1">
    <source>
        <dbReference type="EMBL" id="KAH7176099.1"/>
    </source>
</evidence>
<dbReference type="Proteomes" id="UP000738349">
    <property type="component" value="Unassembled WGS sequence"/>
</dbReference>
<dbReference type="AlphaFoldDB" id="A0A9P9JNG8"/>
<proteinExistence type="predicted"/>
<protein>
    <recommendedName>
        <fullName evidence="3">Carboxylesterase type B domain-containing protein</fullName>
    </recommendedName>
</protein>
<dbReference type="Gene3D" id="3.40.50.1820">
    <property type="entry name" value="alpha/beta hydrolase"/>
    <property type="match status" value="1"/>
</dbReference>
<gene>
    <name evidence="1" type="ORF">EDB81DRAFT_897148</name>
</gene>
<dbReference type="SUPFAM" id="SSF53474">
    <property type="entry name" value="alpha/beta-Hydrolases"/>
    <property type="match status" value="1"/>
</dbReference>
<dbReference type="OrthoDB" id="3200163at2759"/>
<comment type="caution">
    <text evidence="1">The sequence shown here is derived from an EMBL/GenBank/DDBJ whole genome shotgun (WGS) entry which is preliminary data.</text>
</comment>
<name>A0A9P9JNG8_9HYPO</name>
<keyword evidence="2" id="KW-1185">Reference proteome</keyword>
<sequence>MSRGRTNIEKASIFEQANLGSRAPGITAAFRRHLNHALGNTFSVKICEFYGLETNGPDGLAVRKIASLLTDVMFFAPAIELCRTWPGSATLGLFNERNPWDRPHKGKSNHLLDVAFMWGNFNHVYDRKNWKVARTLAERVVSFTYNKAEVPRFGVRTGMSSFFILVRRSLQA</sequence>
<organism evidence="1 2">
    <name type="scientific">Dactylonectria macrodidyma</name>
    <dbReference type="NCBI Taxonomy" id="307937"/>
    <lineage>
        <taxon>Eukaryota</taxon>
        <taxon>Fungi</taxon>
        <taxon>Dikarya</taxon>
        <taxon>Ascomycota</taxon>
        <taxon>Pezizomycotina</taxon>
        <taxon>Sordariomycetes</taxon>
        <taxon>Hypocreomycetidae</taxon>
        <taxon>Hypocreales</taxon>
        <taxon>Nectriaceae</taxon>
        <taxon>Dactylonectria</taxon>
    </lineage>
</organism>
<accession>A0A9P9JNG8</accession>
<evidence type="ECO:0000313" key="2">
    <source>
        <dbReference type="Proteomes" id="UP000738349"/>
    </source>
</evidence>